<dbReference type="OrthoDB" id="7596615at2"/>
<reference evidence="1 2" key="1">
    <citation type="journal article" date="2017" name="Int. J. Syst. Evol. Microbiol.">
        <title>Arachidicoccus ginsenosidivorans sp. nov., with ginsenoside-converting activity isolated from ginseng cultivating soil.</title>
        <authorList>
            <person name="Siddiqi M.Z."/>
            <person name="Aslam Z."/>
            <person name="Im W.T."/>
        </authorList>
    </citation>
    <scope>NUCLEOTIDE SEQUENCE [LARGE SCALE GENOMIC DNA]</scope>
    <source>
        <strain evidence="1 2">Gsoil 809</strain>
    </source>
</reference>
<evidence type="ECO:0000313" key="2">
    <source>
        <dbReference type="Proteomes" id="UP000321291"/>
    </source>
</evidence>
<organism evidence="1 2">
    <name type="scientific">Arachidicoccus ginsenosidivorans</name>
    <dbReference type="NCBI Taxonomy" id="496057"/>
    <lineage>
        <taxon>Bacteria</taxon>
        <taxon>Pseudomonadati</taxon>
        <taxon>Bacteroidota</taxon>
        <taxon>Chitinophagia</taxon>
        <taxon>Chitinophagales</taxon>
        <taxon>Chitinophagaceae</taxon>
        <taxon>Arachidicoccus</taxon>
    </lineage>
</organism>
<keyword evidence="2" id="KW-1185">Reference proteome</keyword>
<dbReference type="Proteomes" id="UP000321291">
    <property type="component" value="Chromosome"/>
</dbReference>
<gene>
    <name evidence="1" type="ORF">FSB73_13035</name>
</gene>
<evidence type="ECO:0000313" key="1">
    <source>
        <dbReference type="EMBL" id="QEC72461.1"/>
    </source>
</evidence>
<proteinExistence type="predicted"/>
<dbReference type="EMBL" id="CP042434">
    <property type="protein sequence ID" value="QEC72461.1"/>
    <property type="molecule type" value="Genomic_DNA"/>
</dbReference>
<dbReference type="KEGG" id="agi:FSB73_13035"/>
<dbReference type="RefSeq" id="WP_146782899.1">
    <property type="nucleotide sequence ID" value="NZ_CP042434.1"/>
</dbReference>
<name>A0A5B8VN07_9BACT</name>
<dbReference type="AlphaFoldDB" id="A0A5B8VN07"/>
<accession>A0A5B8VN07</accession>
<sequence>MRESRYGIHDISLVKSQKENEYARMNMPFELGIDYGLRKFGGEKYKGKKFLILGGKKYDHLPAISDINGMDIMCHDNETLTLIQTLRKWFSSVLNIKDQPPPSKLSSEYFEFQTALFEKMTQKHGNEILDKEVVANLTNTEFISEINQACQ</sequence>
<protein>
    <submittedName>
        <fullName evidence="1">Uncharacterized protein</fullName>
    </submittedName>
</protein>